<dbReference type="GO" id="GO:0005506">
    <property type="term" value="F:iron ion binding"/>
    <property type="evidence" value="ECO:0007669"/>
    <property type="project" value="UniProtKB-UniRule"/>
</dbReference>
<dbReference type="SUPFAM" id="SSF53067">
    <property type="entry name" value="Actin-like ATPase domain"/>
    <property type="match status" value="2"/>
</dbReference>
<comment type="similarity">
    <text evidence="7">Belongs to the KAE1 / TsaD family.</text>
</comment>
<dbReference type="InterPro" id="IPR000905">
    <property type="entry name" value="Gcp-like_dom"/>
</dbReference>
<dbReference type="FunFam" id="3.30.420.40:FF:000012">
    <property type="entry name" value="tRNA N6-adenosine threonylcarbamoyltransferase"/>
    <property type="match status" value="1"/>
</dbReference>
<dbReference type="PRINTS" id="PR00789">
    <property type="entry name" value="OSIALOPTASE"/>
</dbReference>
<reference evidence="10 11" key="1">
    <citation type="submission" date="2019-11" db="EMBL/GenBank/DDBJ databases">
        <authorList>
            <person name="Khan S.A."/>
            <person name="Jeon C.O."/>
            <person name="Chun B.H."/>
        </authorList>
    </citation>
    <scope>NUCLEOTIDE SEQUENCE [LARGE SCALE GENOMIC DNA]</scope>
    <source>
        <strain evidence="10 11">IMCC 1097</strain>
    </source>
</reference>
<feature type="binding site" evidence="7">
    <location>
        <begin position="134"/>
        <end position="138"/>
    </location>
    <ligand>
        <name>substrate</name>
    </ligand>
</feature>
<proteinExistence type="inferred from homology"/>
<dbReference type="Proteomes" id="UP000388235">
    <property type="component" value="Chromosome"/>
</dbReference>
<feature type="binding site" evidence="7">
    <location>
        <position position="167"/>
    </location>
    <ligand>
        <name>substrate</name>
    </ligand>
</feature>
<dbReference type="Gene3D" id="3.30.420.40">
    <property type="match status" value="2"/>
</dbReference>
<evidence type="ECO:0000256" key="6">
    <source>
        <dbReference type="ARBA" id="ARBA00048117"/>
    </source>
</evidence>
<dbReference type="PANTHER" id="PTHR11735:SF6">
    <property type="entry name" value="TRNA N6-ADENOSINE THREONYLCARBAMOYLTRANSFERASE, MITOCHONDRIAL"/>
    <property type="match status" value="1"/>
</dbReference>
<evidence type="ECO:0000256" key="4">
    <source>
        <dbReference type="ARBA" id="ARBA00023004"/>
    </source>
</evidence>
<dbReference type="InterPro" id="IPR043129">
    <property type="entry name" value="ATPase_NBD"/>
</dbReference>
<dbReference type="PROSITE" id="PS01016">
    <property type="entry name" value="GLYCOPROTEASE"/>
    <property type="match status" value="1"/>
</dbReference>
<keyword evidence="2 7" id="KW-0819">tRNA processing</keyword>
<dbReference type="GO" id="GO:0061711">
    <property type="term" value="F:tRNA N(6)-L-threonylcarbamoyladenine synthase activity"/>
    <property type="evidence" value="ECO:0007669"/>
    <property type="project" value="UniProtKB-EC"/>
</dbReference>
<dbReference type="InterPro" id="IPR017861">
    <property type="entry name" value="KAE1/TsaD"/>
</dbReference>
<gene>
    <name evidence="7 10" type="primary">tsaD</name>
    <name evidence="10" type="ORF">GH975_11290</name>
</gene>
<organism evidence="10 11">
    <name type="scientific">Litorivicinus lipolyticus</name>
    <dbReference type="NCBI Taxonomy" id="418701"/>
    <lineage>
        <taxon>Bacteria</taxon>
        <taxon>Pseudomonadati</taxon>
        <taxon>Pseudomonadota</taxon>
        <taxon>Gammaproteobacteria</taxon>
        <taxon>Oceanospirillales</taxon>
        <taxon>Litorivicinaceae</taxon>
        <taxon>Litorivicinus</taxon>
    </lineage>
</organism>
<keyword evidence="1 7" id="KW-0808">Transferase</keyword>
<dbReference type="EMBL" id="CP045871">
    <property type="protein sequence ID" value="QGG81115.1"/>
    <property type="molecule type" value="Genomic_DNA"/>
</dbReference>
<dbReference type="AlphaFoldDB" id="A0A5Q2QJ75"/>
<comment type="subcellular location">
    <subcellularLocation>
        <location evidence="7">Cytoplasm</location>
    </subcellularLocation>
</comment>
<feature type="binding site" evidence="7">
    <location>
        <position position="115"/>
    </location>
    <ligand>
        <name>Fe cation</name>
        <dbReference type="ChEBI" id="CHEBI:24875"/>
    </ligand>
</feature>
<evidence type="ECO:0000256" key="5">
    <source>
        <dbReference type="ARBA" id="ARBA00023315"/>
    </source>
</evidence>
<evidence type="ECO:0000313" key="10">
    <source>
        <dbReference type="EMBL" id="QGG81115.1"/>
    </source>
</evidence>
<keyword evidence="7" id="KW-0963">Cytoplasm</keyword>
<dbReference type="KEGG" id="llp:GH975_11290"/>
<evidence type="ECO:0000256" key="1">
    <source>
        <dbReference type="ARBA" id="ARBA00022679"/>
    </source>
</evidence>
<dbReference type="EC" id="2.3.1.234" evidence="7"/>
<dbReference type="GO" id="GO:0002949">
    <property type="term" value="P:tRNA threonylcarbamoyladenosine modification"/>
    <property type="evidence" value="ECO:0007669"/>
    <property type="project" value="UniProtKB-UniRule"/>
</dbReference>
<evidence type="ECO:0000259" key="9">
    <source>
        <dbReference type="Pfam" id="PF00814"/>
    </source>
</evidence>
<evidence type="ECO:0000256" key="8">
    <source>
        <dbReference type="SAM" id="MobiDB-lite"/>
    </source>
</evidence>
<feature type="binding site" evidence="7">
    <location>
        <position position="300"/>
    </location>
    <ligand>
        <name>Fe cation</name>
        <dbReference type="ChEBI" id="CHEBI:24875"/>
    </ligand>
</feature>
<dbReference type="InterPro" id="IPR022450">
    <property type="entry name" value="TsaD"/>
</dbReference>
<feature type="binding site" evidence="7">
    <location>
        <position position="180"/>
    </location>
    <ligand>
        <name>substrate</name>
    </ligand>
</feature>
<feature type="binding site" evidence="7">
    <location>
        <position position="276"/>
    </location>
    <ligand>
        <name>substrate</name>
    </ligand>
</feature>
<comment type="caution">
    <text evidence="7">Lacks conserved residue(s) required for the propagation of feature annotation.</text>
</comment>
<keyword evidence="5 7" id="KW-0012">Acyltransferase</keyword>
<dbReference type="GO" id="GO:0005737">
    <property type="term" value="C:cytoplasm"/>
    <property type="evidence" value="ECO:0007669"/>
    <property type="project" value="UniProtKB-SubCell"/>
</dbReference>
<dbReference type="HAMAP" id="MF_01445">
    <property type="entry name" value="TsaD"/>
    <property type="match status" value="1"/>
</dbReference>
<dbReference type="PANTHER" id="PTHR11735">
    <property type="entry name" value="TRNA N6-ADENOSINE THREONYLCARBAMOYLTRANSFERASE"/>
    <property type="match status" value="1"/>
</dbReference>
<evidence type="ECO:0000256" key="3">
    <source>
        <dbReference type="ARBA" id="ARBA00022723"/>
    </source>
</evidence>
<dbReference type="CDD" id="cd24133">
    <property type="entry name" value="ASKHA_NBD_TsaD_bac"/>
    <property type="match status" value="1"/>
</dbReference>
<dbReference type="RefSeq" id="WP_153714618.1">
    <property type="nucleotide sequence ID" value="NZ_CP045871.1"/>
</dbReference>
<feature type="binding site" evidence="7">
    <location>
        <position position="111"/>
    </location>
    <ligand>
        <name>Fe cation</name>
        <dbReference type="ChEBI" id="CHEBI:24875"/>
    </ligand>
</feature>
<keyword evidence="11" id="KW-1185">Reference proteome</keyword>
<dbReference type="NCBIfam" id="TIGR03723">
    <property type="entry name" value="T6A_TsaD_YgjD"/>
    <property type="match status" value="1"/>
</dbReference>
<feature type="domain" description="Gcp-like" evidence="9">
    <location>
        <begin position="25"/>
        <end position="307"/>
    </location>
</feature>
<keyword evidence="3 7" id="KW-0479">Metal-binding</keyword>
<dbReference type="Pfam" id="PF00814">
    <property type="entry name" value="TsaD"/>
    <property type="match status" value="1"/>
</dbReference>
<sequence length="337" mass="35794">MNILGIETSCDETGVAVYHTTRGLRSHQLYTQAATHAEYGGVVPELASRDHVRKLPWLIDAALDEAGIVAADLDGVAYTRGPGLVGALLVGISTARGLAARLGIPALGVHHLEGHLLAPMLSDNPPPFPFVALLVSGGHSQFIEVLGVGQYRLLGGTIDDATGEAFDKVAKLLDLPYPGGPHLAKLAERGDPLRFKMTRPMVDRPGLDLSFSGLKTQALVQAKKLAVDGRVGDQDAADLAAAFEHTVAETLFIKCKRALAETGLTRLVMAGGVAANLRLRARLAQLDAELFYPPLAYCTDNGAMIAYAGAQRIHAGQADEGYPGPRPRWPLQELSHV</sequence>
<accession>A0A5Q2QJ75</accession>
<dbReference type="InterPro" id="IPR017860">
    <property type="entry name" value="Peptidase_M22_CS"/>
</dbReference>
<dbReference type="NCBIfam" id="TIGR00329">
    <property type="entry name" value="gcp_kae1"/>
    <property type="match status" value="1"/>
</dbReference>
<evidence type="ECO:0000256" key="7">
    <source>
        <dbReference type="HAMAP-Rule" id="MF_01445"/>
    </source>
</evidence>
<comment type="catalytic activity">
    <reaction evidence="6 7">
        <text>L-threonylcarbamoyladenylate + adenosine(37) in tRNA = N(6)-L-threonylcarbamoyladenosine(37) in tRNA + AMP + H(+)</text>
        <dbReference type="Rhea" id="RHEA:37059"/>
        <dbReference type="Rhea" id="RHEA-COMP:10162"/>
        <dbReference type="Rhea" id="RHEA-COMP:10163"/>
        <dbReference type="ChEBI" id="CHEBI:15378"/>
        <dbReference type="ChEBI" id="CHEBI:73682"/>
        <dbReference type="ChEBI" id="CHEBI:74411"/>
        <dbReference type="ChEBI" id="CHEBI:74418"/>
        <dbReference type="ChEBI" id="CHEBI:456215"/>
        <dbReference type="EC" id="2.3.1.234"/>
    </reaction>
</comment>
<protein>
    <recommendedName>
        <fullName evidence="7">tRNA N6-adenosine threonylcarbamoyltransferase</fullName>
        <ecNumber evidence="7">2.3.1.234</ecNumber>
    </recommendedName>
    <alternativeName>
        <fullName evidence="7">N6-L-threonylcarbamoyladenine synthase</fullName>
        <shortName evidence="7">t(6)A synthase</shortName>
    </alternativeName>
    <alternativeName>
        <fullName evidence="7">t(6)A37 threonylcarbamoyladenosine biosynthesis protein TsaD</fullName>
    </alternativeName>
    <alternativeName>
        <fullName evidence="7">tRNA threonylcarbamoyladenosine biosynthesis protein TsaD</fullName>
    </alternativeName>
</protein>
<evidence type="ECO:0000256" key="2">
    <source>
        <dbReference type="ARBA" id="ARBA00022694"/>
    </source>
</evidence>
<comment type="cofactor">
    <cofactor evidence="7">
        <name>Fe(2+)</name>
        <dbReference type="ChEBI" id="CHEBI:29033"/>
    </cofactor>
    <text evidence="7">Binds 1 Fe(2+) ion per subunit.</text>
</comment>
<comment type="function">
    <text evidence="7">Required for the formation of a threonylcarbamoyl group on adenosine at position 37 (t(6)A37) in tRNAs that read codons beginning with adenine. Is involved in the transfer of the threonylcarbamoyl moiety of threonylcarbamoyl-AMP (TC-AMP) to the N6 group of A37, together with TsaE and TsaB. TsaD likely plays a direct catalytic role in this reaction.</text>
</comment>
<keyword evidence="4 7" id="KW-0408">Iron</keyword>
<evidence type="ECO:0000313" key="11">
    <source>
        <dbReference type="Proteomes" id="UP000388235"/>
    </source>
</evidence>
<name>A0A5Q2QJ75_9GAMM</name>
<feature type="region of interest" description="Disordered" evidence="8">
    <location>
        <begin position="318"/>
        <end position="337"/>
    </location>
</feature>
<dbReference type="OrthoDB" id="9806197at2"/>